<dbReference type="GO" id="GO:0003723">
    <property type="term" value="F:RNA binding"/>
    <property type="evidence" value="ECO:0007669"/>
    <property type="project" value="TreeGrafter"/>
</dbReference>
<dbReference type="OrthoDB" id="10253254at2759"/>
<evidence type="ECO:0000313" key="7">
    <source>
        <dbReference type="EMBL" id="TPX09244.1"/>
    </source>
</evidence>
<dbReference type="InParanoid" id="A0A507ARU6"/>
<dbReference type="CDD" id="cd18791">
    <property type="entry name" value="SF2_C_RHA"/>
    <property type="match status" value="1"/>
</dbReference>
<dbReference type="Gene3D" id="1.20.120.1080">
    <property type="match status" value="1"/>
</dbReference>
<name>A0A507ARU6_9PEZI</name>
<dbReference type="SUPFAM" id="SSF52540">
    <property type="entry name" value="P-loop containing nucleoside triphosphate hydrolases"/>
    <property type="match status" value="1"/>
</dbReference>
<dbReference type="InterPro" id="IPR007502">
    <property type="entry name" value="Helicase-assoc_dom"/>
</dbReference>
<comment type="caution">
    <text evidence="7">The sequence shown here is derived from an EMBL/GenBank/DDBJ whole genome shotgun (WGS) entry which is preliminary data.</text>
</comment>
<evidence type="ECO:0000256" key="2">
    <source>
        <dbReference type="ARBA" id="ARBA00022801"/>
    </source>
</evidence>
<dbReference type="SMART" id="SM00847">
    <property type="entry name" value="HA2"/>
    <property type="match status" value="1"/>
</dbReference>
<dbReference type="GO" id="GO:0005524">
    <property type="term" value="F:ATP binding"/>
    <property type="evidence" value="ECO:0007669"/>
    <property type="project" value="UniProtKB-KW"/>
</dbReference>
<dbReference type="RefSeq" id="XP_030990746.1">
    <property type="nucleotide sequence ID" value="XM_031135581.1"/>
</dbReference>
<dbReference type="GO" id="GO:0016787">
    <property type="term" value="F:hydrolase activity"/>
    <property type="evidence" value="ECO:0007669"/>
    <property type="project" value="UniProtKB-KW"/>
</dbReference>
<dbReference type="InterPro" id="IPR001650">
    <property type="entry name" value="Helicase_C-like"/>
</dbReference>
<evidence type="ECO:0000313" key="6">
    <source>
        <dbReference type="EMBL" id="TPX09035.1"/>
    </source>
</evidence>
<reference evidence="7 8" key="1">
    <citation type="submission" date="2019-06" db="EMBL/GenBank/DDBJ databases">
        <title>Draft genome sequence of the filamentous fungus Phialemoniopsis curvata isolated from diesel fuel.</title>
        <authorList>
            <person name="Varaljay V.A."/>
            <person name="Lyon W.J."/>
            <person name="Crouch A.L."/>
            <person name="Drake C.E."/>
            <person name="Hollomon J.M."/>
            <person name="Nadeau L.J."/>
            <person name="Nunn H.S."/>
            <person name="Stevenson B.S."/>
            <person name="Bojanowski C.L."/>
            <person name="Crookes-Goodson W.J."/>
        </authorList>
    </citation>
    <scope>NUCLEOTIDE SEQUENCE [LARGE SCALE GENOMIC DNA]</scope>
    <source>
        <strain evidence="7 8">D216</strain>
    </source>
</reference>
<keyword evidence="3" id="KW-0347">Helicase</keyword>
<dbReference type="EMBL" id="SKBQ01000006">
    <property type="protein sequence ID" value="TPX09035.1"/>
    <property type="molecule type" value="Genomic_DNA"/>
</dbReference>
<dbReference type="GeneID" id="41968942"/>
<keyword evidence="1" id="KW-0547">Nucleotide-binding</keyword>
<protein>
    <recommendedName>
        <fullName evidence="5">Helicase C-terminal domain-containing protein</fullName>
    </recommendedName>
</protein>
<dbReference type="STRING" id="1093900.A0A507ARU6"/>
<dbReference type="PANTHER" id="PTHR18934">
    <property type="entry name" value="ATP-DEPENDENT RNA HELICASE"/>
    <property type="match status" value="1"/>
</dbReference>
<dbReference type="InterPro" id="IPR027417">
    <property type="entry name" value="P-loop_NTPase"/>
</dbReference>
<dbReference type="Proteomes" id="UP000319257">
    <property type="component" value="Unassembled WGS sequence"/>
</dbReference>
<keyword evidence="8" id="KW-1185">Reference proteome</keyword>
<dbReference type="GO" id="GO:0004386">
    <property type="term" value="F:helicase activity"/>
    <property type="evidence" value="ECO:0007669"/>
    <property type="project" value="UniProtKB-KW"/>
</dbReference>
<dbReference type="EMBL" id="SKBQ01000006">
    <property type="protein sequence ID" value="TPX09244.1"/>
    <property type="molecule type" value="Genomic_DNA"/>
</dbReference>
<dbReference type="Pfam" id="PF07717">
    <property type="entry name" value="OB_NTP_bind"/>
    <property type="match status" value="1"/>
</dbReference>
<accession>A0A507ARU6</accession>
<sequence>MSPYQTHPVEIHHLKHATPDYLQAALTVVQNVHKFKGKADILVFLPGENEIETLCSQLRRAKLDLEVLPLYSLMASKEQKRVFQPSSKRRCIVTTTMAENFTTVDKETRWISNVKYVVDSGLRRLSYQNPRTRMDMLLLTPVSKQQAQQRAKRAGAFGPGECYRLYTKKCYKELAEDALPDMLRLDITDEILYLKNEEGSVDLTEYGAGPENVLRALGDLNDWGYLDDQGDITRLGRDAASQEFPVHPVWYRVLLEAAKCDCSVEMVSIAALLSTRRTVFLRPYAHRHVADLARQQFGHALSDHMSLLNAFYAYCGLLKEVEAGLDVDVEEWCTDHFLSHAALEDALEIEGKIRDFLREHRLIKAISTPFRSPQYDTNIRKALARGFCTQTAFHEAGDVYRTVHRGDHALLSRTSALLDKNHQWVVYHRFHLVAHCRQYLEVVTAIKPEWLVDLPCFQDERWARPRDGSGDAIQAVAKASIDEARERMQQSD</sequence>
<feature type="domain" description="Helicase C-terminal" evidence="5">
    <location>
        <begin position="27"/>
        <end position="207"/>
    </location>
</feature>
<keyword evidence="2" id="KW-0378">Hydrolase</keyword>
<evidence type="ECO:0000259" key="5">
    <source>
        <dbReference type="PROSITE" id="PS51194"/>
    </source>
</evidence>
<organism evidence="7 8">
    <name type="scientific">Thyridium curvatum</name>
    <dbReference type="NCBI Taxonomy" id="1093900"/>
    <lineage>
        <taxon>Eukaryota</taxon>
        <taxon>Fungi</taxon>
        <taxon>Dikarya</taxon>
        <taxon>Ascomycota</taxon>
        <taxon>Pezizomycotina</taxon>
        <taxon>Sordariomycetes</taxon>
        <taxon>Sordariomycetidae</taxon>
        <taxon>Thyridiales</taxon>
        <taxon>Thyridiaceae</taxon>
        <taxon>Thyridium</taxon>
    </lineage>
</organism>
<evidence type="ECO:0000313" key="8">
    <source>
        <dbReference type="Proteomes" id="UP000319257"/>
    </source>
</evidence>
<keyword evidence="4" id="KW-0067">ATP-binding</keyword>
<proteinExistence type="predicted"/>
<gene>
    <name evidence="6" type="ORF">E0L32_001495</name>
    <name evidence="7" type="ORF">E0L32_001704</name>
</gene>
<evidence type="ECO:0000256" key="4">
    <source>
        <dbReference type="ARBA" id="ARBA00022840"/>
    </source>
</evidence>
<dbReference type="InterPro" id="IPR011709">
    <property type="entry name" value="DEAD-box_helicase_OB_fold"/>
</dbReference>
<dbReference type="PROSITE" id="PS51194">
    <property type="entry name" value="HELICASE_CTER"/>
    <property type="match status" value="1"/>
</dbReference>
<dbReference type="PANTHER" id="PTHR18934:SF99">
    <property type="entry name" value="ATP-DEPENDENT RNA HELICASE DHX37-RELATED"/>
    <property type="match status" value="1"/>
</dbReference>
<dbReference type="Gene3D" id="3.40.50.300">
    <property type="entry name" value="P-loop containing nucleotide triphosphate hydrolases"/>
    <property type="match status" value="1"/>
</dbReference>
<evidence type="ECO:0000256" key="3">
    <source>
        <dbReference type="ARBA" id="ARBA00022806"/>
    </source>
</evidence>
<dbReference type="Pfam" id="PF21010">
    <property type="entry name" value="HA2_C"/>
    <property type="match status" value="1"/>
</dbReference>
<dbReference type="AlphaFoldDB" id="A0A507ARU6"/>
<evidence type="ECO:0000256" key="1">
    <source>
        <dbReference type="ARBA" id="ARBA00022741"/>
    </source>
</evidence>